<organism evidence="1 2">
    <name type="scientific">Paraburkholderia piptadeniae</name>
    <dbReference type="NCBI Taxonomy" id="1701573"/>
    <lineage>
        <taxon>Bacteria</taxon>
        <taxon>Pseudomonadati</taxon>
        <taxon>Pseudomonadota</taxon>
        <taxon>Betaproteobacteria</taxon>
        <taxon>Burkholderiales</taxon>
        <taxon>Burkholderiaceae</taxon>
        <taxon>Paraburkholderia</taxon>
    </lineage>
</organism>
<comment type="caution">
    <text evidence="1">The sequence shown here is derived from an EMBL/GenBank/DDBJ whole genome shotgun (WGS) entry which is preliminary data.</text>
</comment>
<protein>
    <submittedName>
        <fullName evidence="1">Uncharacterized protein</fullName>
    </submittedName>
</protein>
<accession>A0A1N7SUK9</accession>
<keyword evidence="2" id="KW-1185">Reference proteome</keyword>
<evidence type="ECO:0000313" key="2">
    <source>
        <dbReference type="Proteomes" id="UP000195569"/>
    </source>
</evidence>
<dbReference type="EMBL" id="CYGY02000102">
    <property type="protein sequence ID" value="SIT51156.1"/>
    <property type="molecule type" value="Genomic_DNA"/>
</dbReference>
<sequence>MKDARSLLFSRRGWLKTACGVAAGAALGSLGLLSREARAQGSATIYPIDNWLNVQGTAINCSVTCQLPPTPDFVDWNSREVALHNAPTPPIYVATVDYADLENQHVFGGALGTKIDKQNSKVIVQPLSDGSGNVQVRVLLYTQNANTWVIPLHLVDGVVTPSFGAQLLGNDVFFGLRDASLPLSGACLGNSFLDVTYVTSASKPFVDLVTFLSTPGLQTANFRAQATGPFTPIYLSQNGLPSGTRGRCTISETGLLSVTSNSHSRVSLDSFPAEVIDLHPVG</sequence>
<dbReference type="InterPro" id="IPR006311">
    <property type="entry name" value="TAT_signal"/>
</dbReference>
<evidence type="ECO:0000313" key="1">
    <source>
        <dbReference type="EMBL" id="SIT51156.1"/>
    </source>
</evidence>
<dbReference type="AlphaFoldDB" id="A0A1N7SUK9"/>
<gene>
    <name evidence="1" type="ORF">BN2476_1020015</name>
</gene>
<name>A0A1N7SUK9_9BURK</name>
<dbReference type="RefSeq" id="WP_143811165.1">
    <property type="nucleotide sequence ID" value="NZ_CYGY02000102.1"/>
</dbReference>
<reference evidence="1" key="1">
    <citation type="submission" date="2016-12" db="EMBL/GenBank/DDBJ databases">
        <authorList>
            <person name="Moulin L."/>
        </authorList>
    </citation>
    <scope>NUCLEOTIDE SEQUENCE [LARGE SCALE GENOMIC DNA]</scope>
    <source>
        <strain evidence="1">STM 7183</strain>
    </source>
</reference>
<proteinExistence type="predicted"/>
<dbReference type="PROSITE" id="PS51318">
    <property type="entry name" value="TAT"/>
    <property type="match status" value="1"/>
</dbReference>
<dbReference type="Proteomes" id="UP000195569">
    <property type="component" value="Unassembled WGS sequence"/>
</dbReference>